<gene>
    <name evidence="1" type="ORF">BABA_03574</name>
</gene>
<dbReference type="Proteomes" id="UP000006316">
    <property type="component" value="Unassembled WGS sequence"/>
</dbReference>
<dbReference type="AlphaFoldDB" id="K6CIC2"/>
<comment type="caution">
    <text evidence="1">The sequence shown here is derived from an EMBL/GenBank/DDBJ whole genome shotgun (WGS) entry which is preliminary data.</text>
</comment>
<name>K6CIC2_9BACI</name>
<keyword evidence="2" id="KW-1185">Reference proteome</keyword>
<organism evidence="1 2">
    <name type="scientific">Neobacillus bataviensis LMG 21833</name>
    <dbReference type="NCBI Taxonomy" id="1117379"/>
    <lineage>
        <taxon>Bacteria</taxon>
        <taxon>Bacillati</taxon>
        <taxon>Bacillota</taxon>
        <taxon>Bacilli</taxon>
        <taxon>Bacillales</taxon>
        <taxon>Bacillaceae</taxon>
        <taxon>Neobacillus</taxon>
    </lineage>
</organism>
<reference evidence="1 2" key="1">
    <citation type="journal article" date="2012" name="Front. Microbiol.">
        <title>Redundancy and modularity in membrane-associated dissimilatory nitrate reduction in Bacillus.</title>
        <authorList>
            <person name="Heylen K."/>
            <person name="Keltjens J."/>
        </authorList>
    </citation>
    <scope>NUCLEOTIDE SEQUENCE [LARGE SCALE GENOMIC DNA]</scope>
    <source>
        <strain evidence="2">LMG 21833T</strain>
    </source>
</reference>
<dbReference type="EMBL" id="AJLS01000035">
    <property type="protein sequence ID" value="EKN70910.1"/>
    <property type="molecule type" value="Genomic_DNA"/>
</dbReference>
<dbReference type="STRING" id="1117379.BABA_03574"/>
<protein>
    <submittedName>
        <fullName evidence="1">Transposase</fullName>
    </submittedName>
</protein>
<sequence length="61" mass="7080">MAALTKLRNHIRSGDVSVRGSKQHKDFEEYLIPKEEWLETGSHHNRLAVSSSAEEYLNERK</sequence>
<dbReference type="eggNOG" id="COG4644">
    <property type="taxonomic scope" value="Bacteria"/>
</dbReference>
<proteinExistence type="predicted"/>
<dbReference type="PATRIC" id="fig|1117379.3.peg.730"/>
<evidence type="ECO:0000313" key="1">
    <source>
        <dbReference type="EMBL" id="EKN70910.1"/>
    </source>
</evidence>
<evidence type="ECO:0000313" key="2">
    <source>
        <dbReference type="Proteomes" id="UP000006316"/>
    </source>
</evidence>
<accession>K6CIC2</accession>